<evidence type="ECO:0000313" key="3">
    <source>
        <dbReference type="Proteomes" id="UP001345963"/>
    </source>
</evidence>
<proteinExistence type="predicted"/>
<evidence type="ECO:0000313" key="2">
    <source>
        <dbReference type="EMBL" id="MED6262452.1"/>
    </source>
</evidence>
<name>A0ABU7CHJ8_9TELE</name>
<evidence type="ECO:0000256" key="1">
    <source>
        <dbReference type="SAM" id="MobiDB-lite"/>
    </source>
</evidence>
<feature type="region of interest" description="Disordered" evidence="1">
    <location>
        <begin position="1"/>
        <end position="72"/>
    </location>
</feature>
<reference evidence="2 3" key="1">
    <citation type="submission" date="2021-07" db="EMBL/GenBank/DDBJ databases">
        <authorList>
            <person name="Palmer J.M."/>
        </authorList>
    </citation>
    <scope>NUCLEOTIDE SEQUENCE [LARGE SCALE GENOMIC DNA]</scope>
    <source>
        <strain evidence="2 3">AT_MEX2019</strain>
        <tissue evidence="2">Muscle</tissue>
    </source>
</reference>
<organism evidence="2 3">
    <name type="scientific">Ataeniobius toweri</name>
    <dbReference type="NCBI Taxonomy" id="208326"/>
    <lineage>
        <taxon>Eukaryota</taxon>
        <taxon>Metazoa</taxon>
        <taxon>Chordata</taxon>
        <taxon>Craniata</taxon>
        <taxon>Vertebrata</taxon>
        <taxon>Euteleostomi</taxon>
        <taxon>Actinopterygii</taxon>
        <taxon>Neopterygii</taxon>
        <taxon>Teleostei</taxon>
        <taxon>Neoteleostei</taxon>
        <taxon>Acanthomorphata</taxon>
        <taxon>Ovalentaria</taxon>
        <taxon>Atherinomorphae</taxon>
        <taxon>Cyprinodontiformes</taxon>
        <taxon>Goodeidae</taxon>
        <taxon>Ataeniobius</taxon>
    </lineage>
</organism>
<dbReference type="Proteomes" id="UP001345963">
    <property type="component" value="Unassembled WGS sequence"/>
</dbReference>
<gene>
    <name evidence="2" type="ORF">ATANTOWER_019515</name>
</gene>
<sequence length="72" mass="8029">MKPSWLPLAELSSSPQKKKKPEEKWIFAQPTPQAIQNDASAKIETGTDGSTSGKLSFSPQLCKAKIRMDQRR</sequence>
<feature type="compositionally biased region" description="Polar residues" evidence="1">
    <location>
        <begin position="47"/>
        <end position="59"/>
    </location>
</feature>
<dbReference type="EMBL" id="JAHUTI010092601">
    <property type="protein sequence ID" value="MED6262452.1"/>
    <property type="molecule type" value="Genomic_DNA"/>
</dbReference>
<keyword evidence="3" id="KW-1185">Reference proteome</keyword>
<comment type="caution">
    <text evidence="2">The sequence shown here is derived from an EMBL/GenBank/DDBJ whole genome shotgun (WGS) entry which is preliminary data.</text>
</comment>
<protein>
    <submittedName>
        <fullName evidence="2">Uncharacterized protein</fullName>
    </submittedName>
</protein>
<accession>A0ABU7CHJ8</accession>
<feature type="compositionally biased region" description="Polar residues" evidence="1">
    <location>
        <begin position="30"/>
        <end position="39"/>
    </location>
</feature>